<dbReference type="InterPro" id="IPR011662">
    <property type="entry name" value="Secretin/TonB_short_N"/>
</dbReference>
<protein>
    <submittedName>
        <fullName evidence="10">SusC/RagA family TonB-linked outer membrane protein</fullName>
    </submittedName>
</protein>
<gene>
    <name evidence="10" type="ORF">EZ444_02845</name>
</gene>
<dbReference type="Gene3D" id="2.170.130.10">
    <property type="entry name" value="TonB-dependent receptor, plug domain"/>
    <property type="match status" value="1"/>
</dbReference>
<evidence type="ECO:0000256" key="7">
    <source>
        <dbReference type="PROSITE-ProRule" id="PRU01360"/>
    </source>
</evidence>
<dbReference type="EMBL" id="SJSM01000001">
    <property type="protein sequence ID" value="TCC99625.1"/>
    <property type="molecule type" value="Genomic_DNA"/>
</dbReference>
<evidence type="ECO:0000256" key="4">
    <source>
        <dbReference type="ARBA" id="ARBA00022692"/>
    </source>
</evidence>
<sequence length="1241" mass="137355">MNKNAFNSGMPKFGLLAKLFLIMRLTTVIIILTLTQASASSFAQRLNYSRKSATLKEVFTEIKKQTGYHVFYADEKVDVNRKLDVDFKNVVLKTVLDQLVKGQALEYAIDARNIIIKPKEASLIDKVVEIFKKIDVRGQVIDEEGKPLSGATILILEEGQGLNIVQVEGPNLVAKKIKSAAVTNASGEFLIRNVDEDAFILVTYIGYMPQRIKVAKDMGLIKMSLQSGKLIEVNVTVNTGYQTISKERSAGAFAKPDMKIVESRTGSMNVLQRLDGLVAGLTVNNAPSAGQSPFLVRGLSTIGIPAPQSAGIEAYGTFVGTNRNPLFVVDGIPIDDVSSINPQDVADITVLKDATAASIWGARASNGVIVIATKKGNQGEKLKVNYDAFINFQGKPDLDYMPTLNSKQFIQAATELFDPALNPWASASGFTGLASTGVAPHERILYDQSRGLLTDAQAKTSLDSLANLNNRQQIKDLWYRNASLMNHTVSLSGGGNKYAFYGSGAYTNTVSNRPGENSKDYKINLRQDFSLGARVQLNLITDVTNSTNNKKRNIAIDNNFYPYQLFKDAAGNSLSIPYMQYLSDENRIDYQNLSRINLDYNPLDEVNYGYTKNNNFISRNILGLNVKLLKGLKFEGTYGFIKRSGKTDIYDDTKSYKVRSELVQFTIAPNLTSTPVYRLPKTGGTYTLANVSQQNWTIRNQFSYNNGWKDDLHQLSMLVGQEVQEQLEMTNRSTVRGYNEMLQTFASVDYATLGVTGALAPVMPNNFGRSLLSDDSFNQFERQTRFTSYYSNLAYTYDKKYSVNGSFRIDKSNLFGLDKSAQNKPVWSVGGKWLLSSEAFMNKADWLNSLALRATYGLMGNSPDPGTAASYDILQTQRSNFLPGGSGLRIATPSNPKLTWESTKSINLGLDFALFNYRLSGGIDIYQKKTSNLLGNLPTNGFTGYSSIVGNLGDLENKGIELSLNTLNISKGSFRWNTTFNIAYNKNTITKLNLGTPVTLASDRVRERYVANYPAFAVFAYQYAGLDQIGDPQIKLADGTVTKVPNIAKPEDVKFMGTYQPVWNGGVSNMFNYAGFGLSANVIFNLGHVMRKDVNGAYSGRLDHENAQLYNGFRTGNLHADFANRWKQSGDELITNIPAFVTDRSLSDTRRDFEHYTLADINVVSASYIKLRDITLSYSLSSLLVKKLKADQVTLRAQISNLMLWKANKDGIDPEFQEATNAYRSMLVNQGSVSFGLNVKF</sequence>
<reference evidence="10 11" key="1">
    <citation type="submission" date="2019-02" db="EMBL/GenBank/DDBJ databases">
        <title>Pedobacter sp. RP-3-8 sp. nov., isolated from Arctic soil.</title>
        <authorList>
            <person name="Dahal R.H."/>
        </authorList>
    </citation>
    <scope>NUCLEOTIDE SEQUENCE [LARGE SCALE GENOMIC DNA]</scope>
    <source>
        <strain evidence="10 11">RP-3-8</strain>
    </source>
</reference>
<evidence type="ECO:0000256" key="5">
    <source>
        <dbReference type="ARBA" id="ARBA00023136"/>
    </source>
</evidence>
<dbReference type="InterPro" id="IPR039426">
    <property type="entry name" value="TonB-dep_rcpt-like"/>
</dbReference>
<dbReference type="OrthoDB" id="9768177at2"/>
<evidence type="ECO:0000259" key="9">
    <source>
        <dbReference type="Pfam" id="PF07715"/>
    </source>
</evidence>
<evidence type="ECO:0000313" key="11">
    <source>
        <dbReference type="Proteomes" id="UP000291117"/>
    </source>
</evidence>
<dbReference type="InterPro" id="IPR037066">
    <property type="entry name" value="Plug_dom_sf"/>
</dbReference>
<keyword evidence="11" id="KW-1185">Reference proteome</keyword>
<evidence type="ECO:0000256" key="1">
    <source>
        <dbReference type="ARBA" id="ARBA00004571"/>
    </source>
</evidence>
<dbReference type="AlphaFoldDB" id="A0A4R0NGQ1"/>
<dbReference type="InterPro" id="IPR023996">
    <property type="entry name" value="TonB-dep_OMP_SusC/RagA"/>
</dbReference>
<feature type="domain" description="TonB-dependent receptor plug" evidence="9">
    <location>
        <begin position="265"/>
        <end position="368"/>
    </location>
</feature>
<organism evidence="10 11">
    <name type="scientific">Pedobacter hiemivivus</name>
    <dbReference type="NCBI Taxonomy" id="2530454"/>
    <lineage>
        <taxon>Bacteria</taxon>
        <taxon>Pseudomonadati</taxon>
        <taxon>Bacteroidota</taxon>
        <taxon>Sphingobacteriia</taxon>
        <taxon>Sphingobacteriales</taxon>
        <taxon>Sphingobacteriaceae</taxon>
        <taxon>Pedobacter</taxon>
    </lineage>
</organism>
<feature type="domain" description="Secretin/TonB short N-terminal" evidence="8">
    <location>
        <begin position="68"/>
        <end position="119"/>
    </location>
</feature>
<dbReference type="NCBIfam" id="TIGR04056">
    <property type="entry name" value="OMP_RagA_SusC"/>
    <property type="match status" value="1"/>
</dbReference>
<dbReference type="Pfam" id="PF07660">
    <property type="entry name" value="STN"/>
    <property type="match status" value="1"/>
</dbReference>
<keyword evidence="5 7" id="KW-0472">Membrane</keyword>
<dbReference type="Gene3D" id="2.40.170.20">
    <property type="entry name" value="TonB-dependent receptor, beta-barrel domain"/>
    <property type="match status" value="1"/>
</dbReference>
<dbReference type="SUPFAM" id="SSF49464">
    <property type="entry name" value="Carboxypeptidase regulatory domain-like"/>
    <property type="match status" value="1"/>
</dbReference>
<dbReference type="Pfam" id="PF07715">
    <property type="entry name" value="Plug"/>
    <property type="match status" value="1"/>
</dbReference>
<dbReference type="InterPro" id="IPR023997">
    <property type="entry name" value="TonB-dep_OMP_SusC/RagA_CS"/>
</dbReference>
<keyword evidence="3 7" id="KW-1134">Transmembrane beta strand</keyword>
<evidence type="ECO:0000256" key="2">
    <source>
        <dbReference type="ARBA" id="ARBA00022448"/>
    </source>
</evidence>
<evidence type="ECO:0000313" key="10">
    <source>
        <dbReference type="EMBL" id="TCC99625.1"/>
    </source>
</evidence>
<dbReference type="RefSeq" id="WP_131607011.1">
    <property type="nucleotide sequence ID" value="NZ_SJSM01000001.1"/>
</dbReference>
<dbReference type="SUPFAM" id="SSF56935">
    <property type="entry name" value="Porins"/>
    <property type="match status" value="1"/>
</dbReference>
<dbReference type="InterPro" id="IPR008969">
    <property type="entry name" value="CarboxyPept-like_regulatory"/>
</dbReference>
<dbReference type="NCBIfam" id="TIGR04057">
    <property type="entry name" value="SusC_RagA_signa"/>
    <property type="match status" value="1"/>
</dbReference>
<accession>A0A4R0NGQ1</accession>
<comment type="caution">
    <text evidence="10">The sequence shown here is derived from an EMBL/GenBank/DDBJ whole genome shotgun (WGS) entry which is preliminary data.</text>
</comment>
<keyword evidence="2 7" id="KW-0813">Transport</keyword>
<proteinExistence type="inferred from homology"/>
<keyword evidence="6 7" id="KW-0998">Cell outer membrane</keyword>
<evidence type="ECO:0000259" key="8">
    <source>
        <dbReference type="Pfam" id="PF07660"/>
    </source>
</evidence>
<keyword evidence="4 7" id="KW-0812">Transmembrane</keyword>
<dbReference type="PROSITE" id="PS52016">
    <property type="entry name" value="TONB_DEPENDENT_REC_3"/>
    <property type="match status" value="1"/>
</dbReference>
<evidence type="ECO:0000256" key="6">
    <source>
        <dbReference type="ARBA" id="ARBA00023237"/>
    </source>
</evidence>
<comment type="subcellular location">
    <subcellularLocation>
        <location evidence="1 7">Cell outer membrane</location>
        <topology evidence="1 7">Multi-pass membrane protein</topology>
    </subcellularLocation>
</comment>
<dbReference type="GO" id="GO:0009279">
    <property type="term" value="C:cell outer membrane"/>
    <property type="evidence" value="ECO:0007669"/>
    <property type="project" value="UniProtKB-SubCell"/>
</dbReference>
<evidence type="ECO:0000256" key="3">
    <source>
        <dbReference type="ARBA" id="ARBA00022452"/>
    </source>
</evidence>
<comment type="similarity">
    <text evidence="7">Belongs to the TonB-dependent receptor family.</text>
</comment>
<name>A0A4R0NGQ1_9SPHI</name>
<dbReference type="InterPro" id="IPR036942">
    <property type="entry name" value="Beta-barrel_TonB_sf"/>
</dbReference>
<dbReference type="InterPro" id="IPR012910">
    <property type="entry name" value="Plug_dom"/>
</dbReference>
<dbReference type="Proteomes" id="UP000291117">
    <property type="component" value="Unassembled WGS sequence"/>
</dbReference>